<keyword evidence="12" id="KW-1185">Reference proteome</keyword>
<proteinExistence type="inferred from homology"/>
<dbReference type="InterPro" id="IPR000836">
    <property type="entry name" value="PRTase_dom"/>
</dbReference>
<dbReference type="InterPro" id="IPR029057">
    <property type="entry name" value="PRTase-like"/>
</dbReference>
<reference evidence="12" key="1">
    <citation type="submission" date="2011-04" db="EMBL/GenBank/DDBJ databases">
        <title>The complete genome of Spirochaeta coccoides DSM 17374.</title>
        <authorList>
            <person name="Lucas S."/>
            <person name="Copeland A."/>
            <person name="Lapidus A."/>
            <person name="Bruce D."/>
            <person name="Goodwin L."/>
            <person name="Pitluck S."/>
            <person name="Peters L."/>
            <person name="Kyrpides N."/>
            <person name="Mavromatis K."/>
            <person name="Pagani I."/>
            <person name="Ivanova N."/>
            <person name="Ovchinnikova G."/>
            <person name="Lu M."/>
            <person name="Detter J.C."/>
            <person name="Tapia R."/>
            <person name="Han C."/>
            <person name="Land M."/>
            <person name="Hauser L."/>
            <person name="Markowitz V."/>
            <person name="Cheng J.-F."/>
            <person name="Hugenholtz P."/>
            <person name="Woyke T."/>
            <person name="Wu D."/>
            <person name="Spring S."/>
            <person name="Schroeder M."/>
            <person name="Brambilla E."/>
            <person name="Klenk H.-P."/>
            <person name="Eisen J.A."/>
        </authorList>
    </citation>
    <scope>NUCLEOTIDE SEQUENCE [LARGE SCALE GENOMIC DNA]</scope>
    <source>
        <strain evidence="12">ATCC BAA-1237 / DSM 17374 / SPN1</strain>
    </source>
</reference>
<evidence type="ECO:0000256" key="4">
    <source>
        <dbReference type="ARBA" id="ARBA00022741"/>
    </source>
</evidence>
<dbReference type="GO" id="GO:0000287">
    <property type="term" value="F:magnesium ion binding"/>
    <property type="evidence" value="ECO:0007669"/>
    <property type="project" value="InterPro"/>
</dbReference>
<evidence type="ECO:0000259" key="9">
    <source>
        <dbReference type="Pfam" id="PF00156"/>
    </source>
</evidence>
<evidence type="ECO:0000256" key="6">
    <source>
        <dbReference type="ARBA" id="ARBA00022840"/>
    </source>
</evidence>
<dbReference type="PANTHER" id="PTHR10210:SF32">
    <property type="entry name" value="RIBOSE-PHOSPHATE PYROPHOSPHOKINASE 2"/>
    <property type="match status" value="1"/>
</dbReference>
<sequence length="432" mass="48564">MSIIKPHKLGIIAGPGTEYLTGKVMRHLRRLYVERYKKVSSVLARRHNMTEEEILHQVIFTDDLNNRKIPRGKAPKTFQCPDLSINVKYTRFANGEVKAEMLAPVRGLRIFLIHDVTNESPIKVAGLDEPQVFSINDHLMFLFTTINALKLAGADNVTLVLPTYPYARQHKKSAREALTASMFGHICEMLGVNRIITLDIHSREIENSFTTLHLENLHASYQTLIQLNKVIDISDPDIVVVAPDTGAISRNKFYAQALHRPLAMLYKERDYSMVSRDAKHSNIKSINLLGDVKGKTVLIADDMIATGGTMIIAMRTLKEMGAKKIICMVSLPFFNGSGIEDFDAAYKEGSFYRIIGTNAVYHGRELTDKEWFIQADVSELFARVISRLHHGRPISPLLDNRAFIQNLIDAKQAHPQAPFEASDASASDPDRD</sequence>
<dbReference type="GO" id="GO:0016301">
    <property type="term" value="F:kinase activity"/>
    <property type="evidence" value="ECO:0007669"/>
    <property type="project" value="UniProtKB-KW"/>
</dbReference>
<evidence type="ECO:0000313" key="12">
    <source>
        <dbReference type="Proteomes" id="UP000007939"/>
    </source>
</evidence>
<comment type="similarity">
    <text evidence="8">Belongs to the ribose-phosphate pyrophosphokinase family.</text>
</comment>
<comment type="catalytic activity">
    <reaction evidence="7">
        <text>D-ribose 5-phosphate + ATP = 5-phospho-alpha-D-ribose 1-diphosphate + AMP + H(+)</text>
        <dbReference type="Rhea" id="RHEA:15609"/>
        <dbReference type="ChEBI" id="CHEBI:15378"/>
        <dbReference type="ChEBI" id="CHEBI:30616"/>
        <dbReference type="ChEBI" id="CHEBI:58017"/>
        <dbReference type="ChEBI" id="CHEBI:78346"/>
        <dbReference type="ChEBI" id="CHEBI:456215"/>
        <dbReference type="EC" id="2.7.6.1"/>
    </reaction>
</comment>
<keyword evidence="4" id="KW-0547">Nucleotide-binding</keyword>
<dbReference type="Pfam" id="PF13793">
    <property type="entry name" value="Pribosyltran_N"/>
    <property type="match status" value="1"/>
</dbReference>
<dbReference type="FunFam" id="3.40.50.2020:FF:000014">
    <property type="entry name" value="Ribose-phosphate pyrophosphokinase 1"/>
    <property type="match status" value="1"/>
</dbReference>
<keyword evidence="3 8" id="KW-0545">Nucleotide biosynthesis</keyword>
<feature type="domain" description="Ribose-phosphate pyrophosphokinase N-terminal" evidence="10">
    <location>
        <begin position="86"/>
        <end position="188"/>
    </location>
</feature>
<dbReference type="EC" id="2.7.6.1" evidence="1"/>
<dbReference type="GO" id="GO:0005524">
    <property type="term" value="F:ATP binding"/>
    <property type="evidence" value="ECO:0007669"/>
    <property type="project" value="UniProtKB-KW"/>
</dbReference>
<dbReference type="eggNOG" id="COG0462">
    <property type="taxonomic scope" value="Bacteria"/>
</dbReference>
<evidence type="ECO:0000256" key="2">
    <source>
        <dbReference type="ARBA" id="ARBA00022679"/>
    </source>
</evidence>
<dbReference type="RefSeq" id="WP_013739662.1">
    <property type="nucleotide sequence ID" value="NC_015436.1"/>
</dbReference>
<dbReference type="STRING" id="760011.Spico_1046"/>
<dbReference type="CDD" id="cd06223">
    <property type="entry name" value="PRTases_typeI"/>
    <property type="match status" value="1"/>
</dbReference>
<dbReference type="Proteomes" id="UP000007939">
    <property type="component" value="Chromosome"/>
</dbReference>
<evidence type="ECO:0000256" key="8">
    <source>
        <dbReference type="RuleBase" id="RU004324"/>
    </source>
</evidence>
<keyword evidence="6" id="KW-0067">ATP-binding</keyword>
<evidence type="ECO:0000256" key="1">
    <source>
        <dbReference type="ARBA" id="ARBA00013247"/>
    </source>
</evidence>
<evidence type="ECO:0000256" key="7">
    <source>
        <dbReference type="ARBA" id="ARBA00049535"/>
    </source>
</evidence>
<dbReference type="KEGG" id="scc:Spico_1046"/>
<dbReference type="SUPFAM" id="SSF53271">
    <property type="entry name" value="PRTase-like"/>
    <property type="match status" value="2"/>
</dbReference>
<dbReference type="InterPro" id="IPR029099">
    <property type="entry name" value="Pribosyltran_N"/>
</dbReference>
<dbReference type="Pfam" id="PF00156">
    <property type="entry name" value="Pribosyltran"/>
    <property type="match status" value="1"/>
</dbReference>
<evidence type="ECO:0000259" key="10">
    <source>
        <dbReference type="Pfam" id="PF13793"/>
    </source>
</evidence>
<evidence type="ECO:0000256" key="3">
    <source>
        <dbReference type="ARBA" id="ARBA00022727"/>
    </source>
</evidence>
<dbReference type="NCBIfam" id="NF005299">
    <property type="entry name" value="PRK06827.1"/>
    <property type="match status" value="1"/>
</dbReference>
<dbReference type="Gene3D" id="3.40.50.2020">
    <property type="match status" value="2"/>
</dbReference>
<protein>
    <recommendedName>
        <fullName evidence="1">ribose-phosphate diphosphokinase</fullName>
        <ecNumber evidence="1">2.7.6.1</ecNumber>
    </recommendedName>
</protein>
<dbReference type="EMBL" id="CP002659">
    <property type="protein sequence ID" value="AEC02267.1"/>
    <property type="molecule type" value="Genomic_DNA"/>
</dbReference>
<dbReference type="GO" id="GO:0004749">
    <property type="term" value="F:ribose phosphate diphosphokinase activity"/>
    <property type="evidence" value="ECO:0007669"/>
    <property type="project" value="UniProtKB-EC"/>
</dbReference>
<dbReference type="AlphaFoldDB" id="F4GJK2"/>
<dbReference type="GO" id="GO:0005737">
    <property type="term" value="C:cytoplasm"/>
    <property type="evidence" value="ECO:0007669"/>
    <property type="project" value="TreeGrafter"/>
</dbReference>
<dbReference type="GO" id="GO:0006164">
    <property type="term" value="P:purine nucleotide biosynthetic process"/>
    <property type="evidence" value="ECO:0007669"/>
    <property type="project" value="TreeGrafter"/>
</dbReference>
<organism evidence="11 12">
    <name type="scientific">Parasphaerochaeta coccoides (strain ATCC BAA-1237 / DSM 17374 / SPN1)</name>
    <name type="common">Sphaerochaeta coccoides</name>
    <dbReference type="NCBI Taxonomy" id="760011"/>
    <lineage>
        <taxon>Bacteria</taxon>
        <taxon>Pseudomonadati</taxon>
        <taxon>Spirochaetota</taxon>
        <taxon>Spirochaetia</taxon>
        <taxon>Spirochaetales</taxon>
        <taxon>Sphaerochaetaceae</taxon>
        <taxon>Parasphaerochaeta</taxon>
    </lineage>
</organism>
<keyword evidence="5" id="KW-0418">Kinase</keyword>
<dbReference type="GO" id="GO:0006015">
    <property type="term" value="P:5-phosphoribose 1-diphosphate biosynthetic process"/>
    <property type="evidence" value="ECO:0007669"/>
    <property type="project" value="TreeGrafter"/>
</dbReference>
<feature type="domain" description="Phosphoribosyltransferase" evidence="9">
    <location>
        <begin position="235"/>
        <end position="349"/>
    </location>
</feature>
<dbReference type="SMART" id="SM01400">
    <property type="entry name" value="Pribosyltran_N"/>
    <property type="match status" value="1"/>
</dbReference>
<dbReference type="OrthoDB" id="9777067at2"/>
<name>F4GJK2_PARC1</name>
<gene>
    <name evidence="11" type="ordered locus">Spico_1046</name>
</gene>
<dbReference type="PANTHER" id="PTHR10210">
    <property type="entry name" value="RIBOSE-PHOSPHATE DIPHOSPHOKINASE FAMILY MEMBER"/>
    <property type="match status" value="1"/>
</dbReference>
<keyword evidence="2 11" id="KW-0808">Transferase</keyword>
<dbReference type="NCBIfam" id="TIGR01251">
    <property type="entry name" value="ribP_PPkin"/>
    <property type="match status" value="1"/>
</dbReference>
<evidence type="ECO:0000256" key="5">
    <source>
        <dbReference type="ARBA" id="ARBA00022777"/>
    </source>
</evidence>
<evidence type="ECO:0000313" key="11">
    <source>
        <dbReference type="EMBL" id="AEC02267.1"/>
    </source>
</evidence>
<dbReference type="HOGENOM" id="CLU_033546_8_0_12"/>
<reference evidence="11 12" key="2">
    <citation type="journal article" date="2012" name="Stand. Genomic Sci.">
        <title>Complete genome sequence of the termite hindgut bacterium Spirochaeta coccoides type strain (SPN1(T)), reclassification in the genus Sphaerochaeta as Sphaerochaeta coccoides comb. nov. and emendations of the family Spirochaetaceae and the genus Sphaerochaeta.</title>
        <authorList>
            <person name="Abt B."/>
            <person name="Han C."/>
            <person name="Scheuner C."/>
            <person name="Lu M."/>
            <person name="Lapidus A."/>
            <person name="Nolan M."/>
            <person name="Lucas S."/>
            <person name="Hammon N."/>
            <person name="Deshpande S."/>
            <person name="Cheng J.F."/>
            <person name="Tapia R."/>
            <person name="Goodwin L.A."/>
            <person name="Pitluck S."/>
            <person name="Liolios K."/>
            <person name="Pagani I."/>
            <person name="Ivanova N."/>
            <person name="Mavromatis K."/>
            <person name="Mikhailova N."/>
            <person name="Huntemann M."/>
            <person name="Pati A."/>
            <person name="Chen A."/>
            <person name="Palaniappan K."/>
            <person name="Land M."/>
            <person name="Hauser L."/>
            <person name="Brambilla E.M."/>
            <person name="Rohde M."/>
            <person name="Spring S."/>
            <person name="Gronow S."/>
            <person name="Goker M."/>
            <person name="Woyke T."/>
            <person name="Bristow J."/>
            <person name="Eisen J.A."/>
            <person name="Markowitz V."/>
            <person name="Hugenholtz P."/>
            <person name="Kyrpides N.C."/>
            <person name="Klenk H.P."/>
            <person name="Detter J.C."/>
        </authorList>
    </citation>
    <scope>NUCLEOTIDE SEQUENCE [LARGE SCALE GENOMIC DNA]</scope>
    <source>
        <strain evidence="12">ATCC BAA-1237 / DSM 17374 / SPN1</strain>
    </source>
</reference>
<dbReference type="GO" id="GO:0002189">
    <property type="term" value="C:ribose phosphate diphosphokinase complex"/>
    <property type="evidence" value="ECO:0007669"/>
    <property type="project" value="TreeGrafter"/>
</dbReference>
<dbReference type="InterPro" id="IPR005946">
    <property type="entry name" value="Rib-P_diPkinase"/>
</dbReference>
<accession>F4GJK2</accession>